<dbReference type="GO" id="GO:0003700">
    <property type="term" value="F:DNA-binding transcription factor activity"/>
    <property type="evidence" value="ECO:0007669"/>
    <property type="project" value="TreeGrafter"/>
</dbReference>
<accession>A0A326U9Q8</accession>
<keyword evidence="3" id="KW-0238">DNA-binding</keyword>
<evidence type="ECO:0000313" key="6">
    <source>
        <dbReference type="EMBL" id="PZW32770.1"/>
    </source>
</evidence>
<evidence type="ECO:0000256" key="2">
    <source>
        <dbReference type="ARBA" id="ARBA00023015"/>
    </source>
</evidence>
<evidence type="ECO:0000259" key="5">
    <source>
        <dbReference type="PROSITE" id="PS50932"/>
    </source>
</evidence>
<dbReference type="InterPro" id="IPR010982">
    <property type="entry name" value="Lambda_DNA-bd_dom_sf"/>
</dbReference>
<dbReference type="Proteomes" id="UP000248806">
    <property type="component" value="Unassembled WGS sequence"/>
</dbReference>
<dbReference type="GO" id="GO:0000976">
    <property type="term" value="F:transcription cis-regulatory region binding"/>
    <property type="evidence" value="ECO:0007669"/>
    <property type="project" value="TreeGrafter"/>
</dbReference>
<dbReference type="OrthoDB" id="43195at2"/>
<dbReference type="PRINTS" id="PR00036">
    <property type="entry name" value="HTHLACI"/>
</dbReference>
<dbReference type="Pfam" id="PF13377">
    <property type="entry name" value="Peripla_BP_3"/>
    <property type="match status" value="1"/>
</dbReference>
<keyword evidence="2" id="KW-0805">Transcription regulation</keyword>
<dbReference type="AlphaFoldDB" id="A0A326U9Q8"/>
<evidence type="ECO:0000256" key="3">
    <source>
        <dbReference type="ARBA" id="ARBA00023125"/>
    </source>
</evidence>
<reference evidence="6 7" key="1">
    <citation type="submission" date="2018-06" db="EMBL/GenBank/DDBJ databases">
        <title>Genomic Encyclopedia of Archaeal and Bacterial Type Strains, Phase II (KMG-II): from individual species to whole genera.</title>
        <authorList>
            <person name="Goeker M."/>
        </authorList>
    </citation>
    <scope>NUCLEOTIDE SEQUENCE [LARGE SCALE GENOMIC DNA]</scope>
    <source>
        <strain evidence="6 7">ATCC BAA-1881</strain>
    </source>
</reference>
<proteinExistence type="predicted"/>
<evidence type="ECO:0000256" key="1">
    <source>
        <dbReference type="ARBA" id="ARBA00022491"/>
    </source>
</evidence>
<dbReference type="PANTHER" id="PTHR30146">
    <property type="entry name" value="LACI-RELATED TRANSCRIPTIONAL REPRESSOR"/>
    <property type="match status" value="1"/>
</dbReference>
<name>A0A326U9Q8_THEHA</name>
<dbReference type="PROSITE" id="PS50932">
    <property type="entry name" value="HTH_LACI_2"/>
    <property type="match status" value="1"/>
</dbReference>
<dbReference type="InterPro" id="IPR028082">
    <property type="entry name" value="Peripla_BP_I"/>
</dbReference>
<dbReference type="SUPFAM" id="SSF53822">
    <property type="entry name" value="Periplasmic binding protein-like I"/>
    <property type="match status" value="1"/>
</dbReference>
<dbReference type="Pfam" id="PF00356">
    <property type="entry name" value="LacI"/>
    <property type="match status" value="1"/>
</dbReference>
<keyword evidence="4" id="KW-0804">Transcription</keyword>
<dbReference type="SMART" id="SM00354">
    <property type="entry name" value="HTH_LACI"/>
    <property type="match status" value="1"/>
</dbReference>
<dbReference type="Gene3D" id="1.10.260.40">
    <property type="entry name" value="lambda repressor-like DNA-binding domains"/>
    <property type="match status" value="1"/>
</dbReference>
<keyword evidence="7" id="KW-1185">Reference proteome</keyword>
<dbReference type="InterPro" id="IPR046335">
    <property type="entry name" value="LacI/GalR-like_sensor"/>
</dbReference>
<gene>
    <name evidence="6" type="ORF">EI42_01862</name>
</gene>
<comment type="caution">
    <text evidence="6">The sequence shown here is derived from an EMBL/GenBank/DDBJ whole genome shotgun (WGS) entry which is preliminary data.</text>
</comment>
<evidence type="ECO:0000256" key="4">
    <source>
        <dbReference type="ARBA" id="ARBA00023163"/>
    </source>
</evidence>
<evidence type="ECO:0000313" key="7">
    <source>
        <dbReference type="Proteomes" id="UP000248806"/>
    </source>
</evidence>
<dbReference type="InterPro" id="IPR000843">
    <property type="entry name" value="HTH_LacI"/>
</dbReference>
<dbReference type="Gene3D" id="3.40.50.2300">
    <property type="match status" value="2"/>
</dbReference>
<dbReference type="CDD" id="cd01392">
    <property type="entry name" value="HTH_LacI"/>
    <property type="match status" value="1"/>
</dbReference>
<dbReference type="SUPFAM" id="SSF47413">
    <property type="entry name" value="lambda repressor-like DNA-binding domains"/>
    <property type="match status" value="1"/>
</dbReference>
<keyword evidence="1" id="KW-0678">Repressor</keyword>
<dbReference type="CDD" id="cd06267">
    <property type="entry name" value="PBP1_LacI_sugar_binding-like"/>
    <property type="match status" value="1"/>
</dbReference>
<dbReference type="EMBL" id="QKUF01000004">
    <property type="protein sequence ID" value="PZW32770.1"/>
    <property type="molecule type" value="Genomic_DNA"/>
</dbReference>
<organism evidence="6 7">
    <name type="scientific">Thermosporothrix hazakensis</name>
    <dbReference type="NCBI Taxonomy" id="644383"/>
    <lineage>
        <taxon>Bacteria</taxon>
        <taxon>Bacillati</taxon>
        <taxon>Chloroflexota</taxon>
        <taxon>Ktedonobacteria</taxon>
        <taxon>Ktedonobacterales</taxon>
        <taxon>Thermosporotrichaceae</taxon>
        <taxon>Thermosporothrix</taxon>
    </lineage>
</organism>
<feature type="domain" description="HTH lacI-type" evidence="5">
    <location>
        <begin position="9"/>
        <end position="63"/>
    </location>
</feature>
<sequence length="358" mass="39082">MKQKAGSSVTVKDIAREADVSVGTVSRVFNNHSNVTDEIRERVLRAAARLGYTRAVSQRGAGRGDSSALKEIGFLYCSYLDTNAATNNPFWSHILDGVENTARQLNMKVTYRAIGELTSDPDALLETISKMKLGGILLVGPAEPETVQQIQRLNIPLVLVDNHVTGISVDSVLCDNFEGARAAVEYLIEEGHKEIAFIGGPVLPGPRPRNRIYTLERRAAGYRAALLDAGIPVDYALFEESELHPDSAYAACKRLLERGVHFTALFGANDNVAIGAMKALREAGLRVPEDVSLIGFDDIDMVEHLTPALTTVHIDKEAMGNVAVRRLQDRSMEPNMTAITCIVAVKLVKRDSVRSCKQ</sequence>
<protein>
    <submittedName>
        <fullName evidence="6">LacI family transcriptional regulator</fullName>
    </submittedName>
</protein>
<dbReference type="PANTHER" id="PTHR30146:SF148">
    <property type="entry name" value="HTH-TYPE TRANSCRIPTIONAL REPRESSOR PURR-RELATED"/>
    <property type="match status" value="1"/>
</dbReference>